<accession>H0QNT1</accession>
<evidence type="ECO:0000313" key="11">
    <source>
        <dbReference type="Proteomes" id="UP000003828"/>
    </source>
</evidence>
<gene>
    <name evidence="10" type="ORF">ARGLB_070_00160</name>
</gene>
<evidence type="ECO:0000256" key="3">
    <source>
        <dbReference type="ARBA" id="ARBA00022772"/>
    </source>
</evidence>
<dbReference type="GO" id="GO:0009308">
    <property type="term" value="P:amine metabolic process"/>
    <property type="evidence" value="ECO:0007669"/>
    <property type="project" value="UniProtKB-UniRule"/>
</dbReference>
<keyword evidence="2 6" id="KW-0479">Metal-binding</keyword>
<dbReference type="PANTHER" id="PTHR10638">
    <property type="entry name" value="COPPER AMINE OXIDASE"/>
    <property type="match status" value="1"/>
</dbReference>
<evidence type="ECO:0000259" key="8">
    <source>
        <dbReference type="Pfam" id="PF02728"/>
    </source>
</evidence>
<dbReference type="GO" id="GO:0008131">
    <property type="term" value="F:primary methylamine oxidase activity"/>
    <property type="evidence" value="ECO:0007669"/>
    <property type="project" value="InterPro"/>
</dbReference>
<keyword evidence="3 6" id="KW-0801">TPQ</keyword>
<keyword evidence="11" id="KW-1185">Reference proteome</keyword>
<dbReference type="Pfam" id="PF02728">
    <property type="entry name" value="Cu_amine_oxidN3"/>
    <property type="match status" value="1"/>
</dbReference>
<evidence type="ECO:0000256" key="2">
    <source>
        <dbReference type="ARBA" id="ARBA00022723"/>
    </source>
</evidence>
<dbReference type="InterPro" id="IPR054157">
    <property type="entry name" value="AGAO-like_N2"/>
</dbReference>
<evidence type="ECO:0000256" key="1">
    <source>
        <dbReference type="ARBA" id="ARBA00007983"/>
    </source>
</evidence>
<feature type="domain" description="Copper amine oxidase catalytic" evidence="7">
    <location>
        <begin position="224"/>
        <end position="268"/>
    </location>
</feature>
<dbReference type="STRING" id="1077972.ARGLB_070_00160"/>
<dbReference type="SUPFAM" id="SSF49998">
    <property type="entry name" value="Amine oxidase catalytic domain"/>
    <property type="match status" value="1"/>
</dbReference>
<organism evidence="10 11">
    <name type="scientific">Arthrobacter globiformis (strain ATCC 8010 / DSM 20124 / JCM 1332 / NBRC 12137 / NCIMB 8907 / NRRL B-2979 / 168)</name>
    <dbReference type="NCBI Taxonomy" id="1077972"/>
    <lineage>
        <taxon>Bacteria</taxon>
        <taxon>Bacillati</taxon>
        <taxon>Actinomycetota</taxon>
        <taxon>Actinomycetes</taxon>
        <taxon>Micrococcales</taxon>
        <taxon>Micrococcaceae</taxon>
        <taxon>Arthrobacter</taxon>
    </lineage>
</organism>
<keyword evidence="4 6" id="KW-0560">Oxidoreductase</keyword>
<dbReference type="Pfam" id="PF21994">
    <property type="entry name" value="AGAO-like_N2"/>
    <property type="match status" value="1"/>
</dbReference>
<evidence type="ECO:0000256" key="6">
    <source>
        <dbReference type="RuleBase" id="RU000672"/>
    </source>
</evidence>
<reference evidence="10 11" key="1">
    <citation type="submission" date="2011-12" db="EMBL/GenBank/DDBJ databases">
        <title>Whole genome shotgun sequence of Arthrobacter globiformis NBRC 12137.</title>
        <authorList>
            <person name="Miyazawa S."/>
            <person name="Hosoyama A."/>
            <person name="Tsuchikane K."/>
            <person name="Katsumata H."/>
            <person name="Yamazaki S."/>
            <person name="Fujita N."/>
        </authorList>
    </citation>
    <scope>NUCLEOTIDE SEQUENCE [LARGE SCALE GENOMIC DNA]</scope>
    <source>
        <strain evidence="10 11">NBRC 12137</strain>
    </source>
</reference>
<dbReference type="Gene3D" id="3.10.450.40">
    <property type="match status" value="2"/>
</dbReference>
<comment type="caution">
    <text evidence="10">The sequence shown here is derived from an EMBL/GenBank/DDBJ whole genome shotgun (WGS) entry which is preliminary data.</text>
</comment>
<dbReference type="AlphaFoldDB" id="H0QNT1"/>
<dbReference type="InterPro" id="IPR016182">
    <property type="entry name" value="Cu_amine_oxidase_N-reg"/>
</dbReference>
<dbReference type="InterPro" id="IPR036460">
    <property type="entry name" value="Cu_amine_oxidase_C_sf"/>
</dbReference>
<dbReference type="Proteomes" id="UP000003828">
    <property type="component" value="Unassembled WGS sequence"/>
</dbReference>
<dbReference type="InterPro" id="IPR015802">
    <property type="entry name" value="Cu_amine_oxidase_N3"/>
</dbReference>
<dbReference type="EMBL" id="BAEG01000070">
    <property type="protein sequence ID" value="GAB14482.1"/>
    <property type="molecule type" value="Genomic_DNA"/>
</dbReference>
<dbReference type="EC" id="1.4.3.-" evidence="6"/>
<evidence type="ECO:0000256" key="5">
    <source>
        <dbReference type="ARBA" id="ARBA00023008"/>
    </source>
</evidence>
<feature type="domain" description="Copper amine oxidase N3-terminal" evidence="8">
    <location>
        <begin position="103"/>
        <end position="203"/>
    </location>
</feature>
<dbReference type="GO" id="GO:0048038">
    <property type="term" value="F:quinone binding"/>
    <property type="evidence" value="ECO:0007669"/>
    <property type="project" value="InterPro"/>
</dbReference>
<comment type="cofactor">
    <cofactor evidence="6">
        <name>Cu cation</name>
        <dbReference type="ChEBI" id="CHEBI:23378"/>
    </cofactor>
    <text evidence="6">Contains 1 topaquinone per subunit.</text>
</comment>
<evidence type="ECO:0000259" key="7">
    <source>
        <dbReference type="Pfam" id="PF01179"/>
    </source>
</evidence>
<name>H0QNT1_ARTG1</name>
<dbReference type="Pfam" id="PF01179">
    <property type="entry name" value="Cu_amine_oxid"/>
    <property type="match status" value="1"/>
</dbReference>
<evidence type="ECO:0000256" key="4">
    <source>
        <dbReference type="ARBA" id="ARBA00023002"/>
    </source>
</evidence>
<evidence type="ECO:0000259" key="9">
    <source>
        <dbReference type="Pfam" id="PF21994"/>
    </source>
</evidence>
<dbReference type="InterPro" id="IPR015798">
    <property type="entry name" value="Cu_amine_oxidase_C"/>
</dbReference>
<comment type="PTM">
    <text evidence="6">Topaquinone (TPQ) is generated by copper-dependent autoxidation of a specific tyrosyl residue.</text>
</comment>
<protein>
    <recommendedName>
        <fullName evidence="6">Amine oxidase</fullName>
        <ecNumber evidence="6">1.4.3.-</ecNumber>
    </recommendedName>
</protein>
<dbReference type="Gene3D" id="2.70.98.20">
    <property type="entry name" value="Copper amine oxidase, catalytic domain"/>
    <property type="match status" value="1"/>
</dbReference>
<proteinExistence type="inferred from homology"/>
<sequence>MTIDIETSAAVGVAHPLDPLSREEISRAVAVLKEGPAAAESFRFISVELREPAKEDLRNGVQVAREADAVLVDRAAARSYEAVVNLETGTVDRWTQLAANVQPPFMLDEFAECEEACRKDPKVIEALAKRGLTDLDLVCFEPWSVGYFGEDAEGRRLMRALVFVRDEPDDSPYAHPIENFIVFYDLNAGEVVRLEDDQAIPVPSARGNYLPKYVGPARTDLKPIEITQPEGASFQVTGNHVQWADWSFRVGFTPREGLVLHQLKFRDQG</sequence>
<feature type="domain" description="AGAO-like N2" evidence="9">
    <location>
        <begin position="23"/>
        <end position="92"/>
    </location>
</feature>
<evidence type="ECO:0000313" key="10">
    <source>
        <dbReference type="EMBL" id="GAB14482.1"/>
    </source>
</evidence>
<dbReference type="InterPro" id="IPR000269">
    <property type="entry name" value="Cu_amine_oxidase"/>
</dbReference>
<feature type="non-terminal residue" evidence="10">
    <location>
        <position position="269"/>
    </location>
</feature>
<keyword evidence="5 6" id="KW-0186">Copper</keyword>
<dbReference type="eggNOG" id="COG3733">
    <property type="taxonomic scope" value="Bacteria"/>
</dbReference>
<comment type="similarity">
    <text evidence="1 6">Belongs to the copper/topaquinone oxidase family.</text>
</comment>
<dbReference type="SUPFAM" id="SSF54416">
    <property type="entry name" value="Amine oxidase N-terminal region"/>
    <property type="match status" value="2"/>
</dbReference>
<dbReference type="GO" id="GO:0005507">
    <property type="term" value="F:copper ion binding"/>
    <property type="evidence" value="ECO:0007669"/>
    <property type="project" value="InterPro"/>
</dbReference>